<comment type="caution">
    <text evidence="2">The sequence shown here is derived from an EMBL/GenBank/DDBJ whole genome shotgun (WGS) entry which is preliminary data.</text>
</comment>
<proteinExistence type="predicted"/>
<name>A0ABR5HPI5_9BURK</name>
<protein>
    <recommendedName>
        <fullName evidence="4">Tyr recombinase domain-containing protein</fullName>
    </recommendedName>
</protein>
<evidence type="ECO:0000313" key="2">
    <source>
        <dbReference type="EMBL" id="KMQ81023.1"/>
    </source>
</evidence>
<keyword evidence="1" id="KW-0233">DNA recombination</keyword>
<dbReference type="Proteomes" id="UP000242951">
    <property type="component" value="Unassembled WGS sequence"/>
</dbReference>
<dbReference type="SUPFAM" id="SSF56349">
    <property type="entry name" value="DNA breaking-rejoining enzymes"/>
    <property type="match status" value="1"/>
</dbReference>
<dbReference type="InterPro" id="IPR013762">
    <property type="entry name" value="Integrase-like_cat_sf"/>
</dbReference>
<dbReference type="Gene3D" id="1.10.443.10">
    <property type="entry name" value="Intergrase catalytic core"/>
    <property type="match status" value="1"/>
</dbReference>
<dbReference type="InterPro" id="IPR011010">
    <property type="entry name" value="DNA_brk_join_enz"/>
</dbReference>
<gene>
    <name evidence="2" type="ORF">BPMI_03335c</name>
</gene>
<organism evidence="2 3">
    <name type="scientific">Candidatus Burkholderia pumila</name>
    <dbReference type="NCBI Taxonomy" id="1090375"/>
    <lineage>
        <taxon>Bacteria</taxon>
        <taxon>Pseudomonadati</taxon>
        <taxon>Pseudomonadota</taxon>
        <taxon>Betaproteobacteria</taxon>
        <taxon>Burkholderiales</taxon>
        <taxon>Burkholderiaceae</taxon>
        <taxon>Burkholderia</taxon>
    </lineage>
</organism>
<evidence type="ECO:0000256" key="1">
    <source>
        <dbReference type="ARBA" id="ARBA00023172"/>
    </source>
</evidence>
<evidence type="ECO:0008006" key="4">
    <source>
        <dbReference type="Google" id="ProtNLM"/>
    </source>
</evidence>
<dbReference type="EMBL" id="LELG01000018">
    <property type="protein sequence ID" value="KMQ81023.1"/>
    <property type="molecule type" value="Genomic_DNA"/>
</dbReference>
<evidence type="ECO:0000313" key="3">
    <source>
        <dbReference type="Proteomes" id="UP000242951"/>
    </source>
</evidence>
<reference evidence="2 3" key="1">
    <citation type="submission" date="2015-06" db="EMBL/GenBank/DDBJ databases">
        <title>Comparative genomics of Burkholderia leaf nodule symbionts.</title>
        <authorList>
            <person name="Carlier A."/>
            <person name="Eberl L."/>
            <person name="Pinto-Carbo M."/>
        </authorList>
    </citation>
    <scope>NUCLEOTIDE SEQUENCE [LARGE SCALE GENOMIC DNA]</scope>
    <source>
        <strain evidence="2 3">UZHbot3</strain>
    </source>
</reference>
<keyword evidence="3" id="KW-1185">Reference proteome</keyword>
<accession>A0ABR5HPI5</accession>
<sequence>MVFFQGSGRKNAIWQPRSTDSFSVDQTRILEYFEKVKTAGHESLFWYLVDGHNGTKKNMSRRFSLYLKRLKLKGDSNCFHSLRYSVITRLAARSVNNSTNYVLTGHQSSDDAKKIHISSICMNSRCNH</sequence>